<feature type="transmembrane region" description="Helical" evidence="5">
    <location>
        <begin position="20"/>
        <end position="42"/>
    </location>
</feature>
<comment type="similarity">
    <text evidence="1">Belongs to the peptidase S49 family.</text>
</comment>
<dbReference type="Proteomes" id="UP000436016">
    <property type="component" value="Unassembled WGS sequence"/>
</dbReference>
<reference evidence="7 8" key="1">
    <citation type="submission" date="2019-12" db="EMBL/GenBank/DDBJ databases">
        <title>Strain KN286 was isolated from seawater, which was collected from Caroline Seamount in the tropical western Pacific.</title>
        <authorList>
            <person name="Wang Q."/>
        </authorList>
    </citation>
    <scope>NUCLEOTIDE SEQUENCE [LARGE SCALE GENOMIC DNA]</scope>
    <source>
        <strain evidence="7 8">KN286</strain>
    </source>
</reference>
<evidence type="ECO:0000313" key="8">
    <source>
        <dbReference type="Proteomes" id="UP000436016"/>
    </source>
</evidence>
<evidence type="ECO:0000256" key="5">
    <source>
        <dbReference type="SAM" id="Phobius"/>
    </source>
</evidence>
<sequence length="303" mass="32847">MSFEQQYLEERRRKGRRSAFIWGFVAAIALGIFLSVLGVMMAPDETEGDHIAWYGVGGLITDDPSRDDLFQDMAESDAKALILRINSPGGTTAGSEALFASIRRVAEDRPVVAVMGEVAASGGYIAALGADHIIARGNTITASIGVIMEVPDVTEVMDRIGIDMWTLRSSELKAEPAPYRPYNPRARQLDQEMIEEGYEWFRGLVGERRGLDDAALDAVADGRIVSGFQALDAGLIDEIGGEAEALAHLESLDEALADLPVVVWEVPVEEGALSLLLGKIPTAEGLWQRFSTLAGPRLYSITR</sequence>
<keyword evidence="4" id="KW-0720">Serine protease</keyword>
<dbReference type="GO" id="GO:0006508">
    <property type="term" value="P:proteolysis"/>
    <property type="evidence" value="ECO:0007669"/>
    <property type="project" value="UniProtKB-KW"/>
</dbReference>
<dbReference type="Gene3D" id="6.20.330.10">
    <property type="match status" value="1"/>
</dbReference>
<feature type="domain" description="Peptidase S49" evidence="6">
    <location>
        <begin position="106"/>
        <end position="253"/>
    </location>
</feature>
<evidence type="ECO:0000259" key="6">
    <source>
        <dbReference type="Pfam" id="PF01343"/>
    </source>
</evidence>
<dbReference type="AlphaFoldDB" id="A0A6B0TTZ7"/>
<dbReference type="GO" id="GO:0008236">
    <property type="term" value="F:serine-type peptidase activity"/>
    <property type="evidence" value="ECO:0007669"/>
    <property type="project" value="UniProtKB-KW"/>
</dbReference>
<keyword evidence="3" id="KW-0378">Hydrolase</keyword>
<keyword evidence="5" id="KW-1133">Transmembrane helix</keyword>
<dbReference type="InterPro" id="IPR029045">
    <property type="entry name" value="ClpP/crotonase-like_dom_sf"/>
</dbReference>
<dbReference type="Pfam" id="PF01343">
    <property type="entry name" value="Peptidase_S49"/>
    <property type="match status" value="1"/>
</dbReference>
<protein>
    <submittedName>
        <fullName evidence="7">Signal peptide peptidase SppA</fullName>
    </submittedName>
</protein>
<organism evidence="7 8">
    <name type="scientific">Oceanomicrobium pacificus</name>
    <dbReference type="NCBI Taxonomy" id="2692916"/>
    <lineage>
        <taxon>Bacteria</taxon>
        <taxon>Pseudomonadati</taxon>
        <taxon>Pseudomonadota</taxon>
        <taxon>Alphaproteobacteria</taxon>
        <taxon>Rhodobacterales</taxon>
        <taxon>Paracoccaceae</taxon>
        <taxon>Oceanomicrobium</taxon>
    </lineage>
</organism>
<comment type="caution">
    <text evidence="7">The sequence shown here is derived from an EMBL/GenBank/DDBJ whole genome shotgun (WGS) entry which is preliminary data.</text>
</comment>
<keyword evidence="5" id="KW-0812">Transmembrane</keyword>
<proteinExistence type="inferred from homology"/>
<dbReference type="SUPFAM" id="SSF52096">
    <property type="entry name" value="ClpP/crotonase"/>
    <property type="match status" value="1"/>
</dbReference>
<dbReference type="InterPro" id="IPR004635">
    <property type="entry name" value="Pept_S49_SppA"/>
</dbReference>
<dbReference type="NCBIfam" id="TIGR00706">
    <property type="entry name" value="SppA_dom"/>
    <property type="match status" value="1"/>
</dbReference>
<dbReference type="RefSeq" id="WP_160851805.1">
    <property type="nucleotide sequence ID" value="NZ_WUWG01000001.1"/>
</dbReference>
<dbReference type="Gene3D" id="3.90.226.10">
    <property type="entry name" value="2-enoyl-CoA Hydratase, Chain A, domain 1"/>
    <property type="match status" value="1"/>
</dbReference>
<evidence type="ECO:0000313" key="7">
    <source>
        <dbReference type="EMBL" id="MXU64433.1"/>
    </source>
</evidence>
<dbReference type="CDD" id="cd07023">
    <property type="entry name" value="S49_Sppa_N_C"/>
    <property type="match status" value="1"/>
</dbReference>
<dbReference type="EMBL" id="WUWG01000001">
    <property type="protein sequence ID" value="MXU64433.1"/>
    <property type="molecule type" value="Genomic_DNA"/>
</dbReference>
<dbReference type="InterPro" id="IPR047272">
    <property type="entry name" value="S49_SppA_C"/>
</dbReference>
<gene>
    <name evidence="7" type="primary">sppA</name>
    <name evidence="7" type="ORF">GSH16_03160</name>
</gene>
<keyword evidence="2" id="KW-0645">Protease</keyword>
<evidence type="ECO:0000256" key="1">
    <source>
        <dbReference type="ARBA" id="ARBA00008683"/>
    </source>
</evidence>
<dbReference type="InterPro" id="IPR002142">
    <property type="entry name" value="Peptidase_S49"/>
</dbReference>
<evidence type="ECO:0000256" key="4">
    <source>
        <dbReference type="ARBA" id="ARBA00022825"/>
    </source>
</evidence>
<keyword evidence="5" id="KW-0472">Membrane</keyword>
<dbReference type="PANTHER" id="PTHR42987:SF6">
    <property type="entry name" value="PROTEINASE IV"/>
    <property type="match status" value="1"/>
</dbReference>
<dbReference type="PANTHER" id="PTHR42987">
    <property type="entry name" value="PEPTIDASE S49"/>
    <property type="match status" value="1"/>
</dbReference>
<keyword evidence="8" id="KW-1185">Reference proteome</keyword>
<accession>A0A6B0TTZ7</accession>
<name>A0A6B0TTZ7_9RHOB</name>
<evidence type="ECO:0000256" key="2">
    <source>
        <dbReference type="ARBA" id="ARBA00022670"/>
    </source>
</evidence>
<evidence type="ECO:0000256" key="3">
    <source>
        <dbReference type="ARBA" id="ARBA00022801"/>
    </source>
</evidence>